<proteinExistence type="inferred from homology"/>
<dbReference type="EMBL" id="GIKN01006508">
    <property type="protein sequence ID" value="NIE48781.1"/>
    <property type="molecule type" value="Transcribed_RNA"/>
</dbReference>
<feature type="region of interest" description="Disordered" evidence="2">
    <location>
        <begin position="1"/>
        <end position="35"/>
    </location>
</feature>
<evidence type="ECO:0000256" key="1">
    <source>
        <dbReference type="ARBA" id="ARBA00005707"/>
    </source>
</evidence>
<dbReference type="AlphaFoldDB" id="A0A6G5ACQ7"/>
<dbReference type="OrthoDB" id="20277at2759"/>
<organism evidence="3">
    <name type="scientific">Rhipicephalus microplus</name>
    <name type="common">Cattle tick</name>
    <name type="synonym">Boophilus microplus</name>
    <dbReference type="NCBI Taxonomy" id="6941"/>
    <lineage>
        <taxon>Eukaryota</taxon>
        <taxon>Metazoa</taxon>
        <taxon>Ecdysozoa</taxon>
        <taxon>Arthropoda</taxon>
        <taxon>Chelicerata</taxon>
        <taxon>Arachnida</taxon>
        <taxon>Acari</taxon>
        <taxon>Parasitiformes</taxon>
        <taxon>Ixodida</taxon>
        <taxon>Ixodoidea</taxon>
        <taxon>Ixodidae</taxon>
        <taxon>Rhipicephalinae</taxon>
        <taxon>Rhipicephalus</taxon>
        <taxon>Boophilus</taxon>
    </lineage>
</organism>
<dbReference type="Pfam" id="PF15393">
    <property type="entry name" value="DUF4615"/>
    <property type="match status" value="1"/>
</dbReference>
<comment type="similarity">
    <text evidence="1">Belongs to the UPF0488 family.</text>
</comment>
<accession>A0A6G5ACQ7</accession>
<sequence length="186" mass="21112">MNRRRRLPVQQKLPVPQPSTSLSSGDHSDDEDANEKFERELKWCIEQLNISLSHADAKRKTVKVLHLPIFGKRVDASNLPSLPLYFLSDNEELRALQTLQSVKAPVAKKRQVMSVTLGNYRAKMEQEKAKFITDSTRKTRLQPQPSAETKSVFLRKVATGDKDSQANGPETANEFKFNFVIDSEDT</sequence>
<dbReference type="InterPro" id="IPR029274">
    <property type="entry name" value="DUF4615"/>
</dbReference>
<name>A0A6G5ACQ7_RHIMP</name>
<evidence type="ECO:0000256" key="2">
    <source>
        <dbReference type="SAM" id="MobiDB-lite"/>
    </source>
</evidence>
<evidence type="ECO:0000313" key="3">
    <source>
        <dbReference type="EMBL" id="NIE48781.1"/>
    </source>
</evidence>
<protein>
    <submittedName>
        <fullName evidence="3">Uncharacterized protein</fullName>
    </submittedName>
</protein>
<dbReference type="VEuPathDB" id="VectorBase:LOC119160068"/>
<reference evidence="3" key="1">
    <citation type="submission" date="2020-03" db="EMBL/GenBank/DDBJ databases">
        <title>A transcriptome and proteome of the tick Rhipicephalus microplus shaped by the genetic composition of its hosts and developmental stage.</title>
        <authorList>
            <person name="Garcia G.R."/>
            <person name="Ribeiro J.M.C."/>
            <person name="Maruyama S.R."/>
            <person name="Gardinasse L.G."/>
            <person name="Nelson K."/>
            <person name="Ferreira B.R."/>
            <person name="Andrade T.G."/>
            <person name="Santos I.K.F.M."/>
        </authorList>
    </citation>
    <scope>NUCLEOTIDE SEQUENCE</scope>
    <source>
        <strain evidence="3">NSGR</strain>
        <tissue evidence="3">Salivary glands</tissue>
    </source>
</reference>
<dbReference type="PANTHER" id="PTHR13602">
    <property type="entry name" value="UPF0488 PROTEIN C8ORF33"/>
    <property type="match status" value="1"/>
</dbReference>
<dbReference type="PANTHER" id="PTHR13602:SF2">
    <property type="entry name" value="UPF0488 PROTEIN C8ORF33"/>
    <property type="match status" value="1"/>
</dbReference>